<keyword evidence="6" id="KW-1185">Reference proteome</keyword>
<dbReference type="Pfam" id="PF05641">
    <property type="entry name" value="Agenet"/>
    <property type="match status" value="2"/>
</dbReference>
<dbReference type="GeneID" id="107414095"/>
<evidence type="ECO:0000256" key="1">
    <source>
        <dbReference type="ARBA" id="ARBA00022448"/>
    </source>
</evidence>
<dbReference type="Proteomes" id="UP001652623">
    <property type="component" value="Chromosome 8"/>
</dbReference>
<evidence type="ECO:0000259" key="5">
    <source>
        <dbReference type="SMART" id="SM00743"/>
    </source>
</evidence>
<evidence type="ECO:0000256" key="4">
    <source>
        <dbReference type="SAM" id="MobiDB-lite"/>
    </source>
</evidence>
<dbReference type="KEGG" id="zju:107414095"/>
<dbReference type="PANTHER" id="PTHR31917">
    <property type="entry name" value="AGENET DOMAIN-CONTAINING PROTEIN-RELATED"/>
    <property type="match status" value="1"/>
</dbReference>
<feature type="domain" description="Agenet" evidence="5">
    <location>
        <begin position="101"/>
        <end position="156"/>
    </location>
</feature>
<keyword evidence="3" id="KW-0175">Coiled coil</keyword>
<feature type="compositionally biased region" description="Basic residues" evidence="4">
    <location>
        <begin position="49"/>
        <end position="58"/>
    </location>
</feature>
<feature type="region of interest" description="Disordered" evidence="4">
    <location>
        <begin position="334"/>
        <end position="370"/>
    </location>
</feature>
<dbReference type="Pfam" id="PF05266">
    <property type="entry name" value="DUF724"/>
    <property type="match status" value="1"/>
</dbReference>
<organism evidence="6 7">
    <name type="scientific">Ziziphus jujuba</name>
    <name type="common">Chinese jujube</name>
    <name type="synonym">Ziziphus sativa</name>
    <dbReference type="NCBI Taxonomy" id="326968"/>
    <lineage>
        <taxon>Eukaryota</taxon>
        <taxon>Viridiplantae</taxon>
        <taxon>Streptophyta</taxon>
        <taxon>Embryophyta</taxon>
        <taxon>Tracheophyta</taxon>
        <taxon>Spermatophyta</taxon>
        <taxon>Magnoliopsida</taxon>
        <taxon>eudicotyledons</taxon>
        <taxon>Gunneridae</taxon>
        <taxon>Pentapetalae</taxon>
        <taxon>rosids</taxon>
        <taxon>fabids</taxon>
        <taxon>Rosales</taxon>
        <taxon>Rhamnaceae</taxon>
        <taxon>Paliureae</taxon>
        <taxon>Ziziphus</taxon>
    </lineage>
</organism>
<dbReference type="InParanoid" id="A0A6P6G184"/>
<evidence type="ECO:0000256" key="3">
    <source>
        <dbReference type="SAM" id="Coils"/>
    </source>
</evidence>
<evidence type="ECO:0000313" key="7">
    <source>
        <dbReference type="RefSeq" id="XP_024927818.3"/>
    </source>
</evidence>
<feature type="coiled-coil region" evidence="3">
    <location>
        <begin position="614"/>
        <end position="669"/>
    </location>
</feature>
<feature type="domain" description="Agenet" evidence="5">
    <location>
        <begin position="172"/>
        <end position="239"/>
    </location>
</feature>
<dbReference type="InterPro" id="IPR014002">
    <property type="entry name" value="Agenet_dom_plant"/>
</dbReference>
<feature type="domain" description="Agenet" evidence="5">
    <location>
        <begin position="11"/>
        <end position="98"/>
    </location>
</feature>
<keyword evidence="1" id="KW-0813">Transport</keyword>
<dbReference type="CDD" id="cd20406">
    <property type="entry name" value="Tudor_Agenet_AtDUF_rpt2_4"/>
    <property type="match status" value="2"/>
</dbReference>
<dbReference type="PANTHER" id="PTHR31917:SF153">
    <property type="entry name" value="DUF724 DOMAIN-CONTAINING PROTEIN 3-RELATED"/>
    <property type="match status" value="1"/>
</dbReference>
<dbReference type="InterPro" id="IPR007930">
    <property type="entry name" value="DUF724"/>
</dbReference>
<dbReference type="AlphaFoldDB" id="A0A6P6G184"/>
<gene>
    <name evidence="7" type="primary">LOC107414095</name>
</gene>
<dbReference type="CDD" id="cd20405">
    <property type="entry name" value="Tudor_Agenet_AtDUF_rpt1_3"/>
    <property type="match status" value="1"/>
</dbReference>
<reference evidence="7" key="1">
    <citation type="submission" date="2025-08" db="UniProtKB">
        <authorList>
            <consortium name="RefSeq"/>
        </authorList>
    </citation>
    <scope>IDENTIFICATION</scope>
    <source>
        <tissue evidence="7">Seedling</tissue>
    </source>
</reference>
<accession>A0A6P6G184</accession>
<sequence>MEKMGKTGIEEHLQKGSKVEIFSQEDGFQNSWFPAVILRPPYSHTSQEKKKKKKRKRSSASDSKAFVQYENFLTVRTHKLLTGYVDVSSIRPLPPPEAPQQVIELNDVVDALHRDVWWTGVVINVVGNKYYVKFKFPPDILELDRSQLRLHLDWVKGVWSRPEKQETTTGSSLFSPGEAIEVNLDNELPCIVWSPAIFLGEVCPSYFLVQTKNSKIGEDGLHKITVELHQIRPHPPQVEVKFGLFEKVDAFDGLCWWVGVIAKVLIDGRYTVTSMRAKEVKEYDGSELRPHLEWVDGRWDTKPMNVTNGPDCIPQYPHACNSTKDFLLATRNESSGARMENAGEETSCSTNKGDSHKEQNNGGVSNAIQGKGEEDKLPIASGQAAAVGEEQNGVGVITVDCTTDKVELPMTALIEVSGDQLNGAAGVEDCGTDKSELTVAVRGSEDVLRDVKALVSTTDCSTEDVMLVDMDGISSNSISDNQPLLVPINEVPINEIHPIENADDSGPTGYIEQNSGLSLPFVKTFSIWQRIESMEVFRKLPQNPHFQPLVKSKELYREGLAIGYMLAFVSMVEMIANLEIDTPGEFFNDATETLAEMEKMGFNVEALRGRLSDLQLVQVKLRQLEDESEGIKNKIIESTHDKTQTNEEVDELLQEMKKLEEEKARLITKTVAINTDLDMLQSEDAVIIEEILRVKQKFLVLRQV</sequence>
<feature type="region of interest" description="Disordered" evidence="4">
    <location>
        <begin position="43"/>
        <end position="62"/>
    </location>
</feature>
<dbReference type="RefSeq" id="XP_024927818.3">
    <property type="nucleotide sequence ID" value="XM_025072050.3"/>
</dbReference>
<name>A0A6P6G184_ZIZJJ</name>
<dbReference type="SMART" id="SM00743">
    <property type="entry name" value="Agenet"/>
    <property type="match status" value="4"/>
</dbReference>
<proteinExistence type="predicted"/>
<keyword evidence="2" id="KW-0341">Growth regulation</keyword>
<evidence type="ECO:0000313" key="6">
    <source>
        <dbReference type="Proteomes" id="UP001652623"/>
    </source>
</evidence>
<feature type="domain" description="Agenet" evidence="5">
    <location>
        <begin position="240"/>
        <end position="296"/>
    </location>
</feature>
<evidence type="ECO:0000256" key="2">
    <source>
        <dbReference type="ARBA" id="ARBA00022604"/>
    </source>
</evidence>
<dbReference type="InterPro" id="IPR008395">
    <property type="entry name" value="Agenet-like_dom"/>
</dbReference>
<protein>
    <submittedName>
        <fullName evidence="7">DUF724 domain-containing protein 2 isoform X1</fullName>
    </submittedName>
</protein>